<gene>
    <name evidence="2" type="ORF">N302_12386</name>
</gene>
<feature type="non-terminal residue" evidence="2">
    <location>
        <position position="1"/>
    </location>
</feature>
<organism evidence="2 3">
    <name type="scientific">Corvus brachyrhynchos</name>
    <name type="common">American crow</name>
    <dbReference type="NCBI Taxonomy" id="85066"/>
    <lineage>
        <taxon>Eukaryota</taxon>
        <taxon>Metazoa</taxon>
        <taxon>Chordata</taxon>
        <taxon>Craniata</taxon>
        <taxon>Vertebrata</taxon>
        <taxon>Euteleostomi</taxon>
        <taxon>Archelosauria</taxon>
        <taxon>Archosauria</taxon>
        <taxon>Dinosauria</taxon>
        <taxon>Saurischia</taxon>
        <taxon>Theropoda</taxon>
        <taxon>Coelurosauria</taxon>
        <taxon>Aves</taxon>
        <taxon>Neognathae</taxon>
        <taxon>Neoaves</taxon>
        <taxon>Telluraves</taxon>
        <taxon>Australaves</taxon>
        <taxon>Passeriformes</taxon>
        <taxon>Corvoidea</taxon>
        <taxon>Corvidae</taxon>
        <taxon>Corvus</taxon>
    </lineage>
</organism>
<name>A0A091EK21_CORBR</name>
<dbReference type="Proteomes" id="UP000052976">
    <property type="component" value="Unassembled WGS sequence"/>
</dbReference>
<reference evidence="2 3" key="1">
    <citation type="submission" date="2014-04" db="EMBL/GenBank/DDBJ databases">
        <title>Genome evolution of avian class.</title>
        <authorList>
            <person name="Zhang G."/>
            <person name="Li C."/>
        </authorList>
    </citation>
    <scope>NUCLEOTIDE SEQUENCE [LARGE SCALE GENOMIC DNA]</scope>
    <source>
        <strain evidence="2">BGI_N302</strain>
    </source>
</reference>
<accession>A0A091EK21</accession>
<evidence type="ECO:0000313" key="3">
    <source>
        <dbReference type="Proteomes" id="UP000052976"/>
    </source>
</evidence>
<sequence>RTISSTSKEEPPAQQLLGASSSALCLPLASLPSELPHLNQPLPSSGYFPYYRTEAGIGPAPRKGSFTRTEGLETKEGGQRGGPNVWNLCGSCLVS</sequence>
<evidence type="ECO:0000256" key="1">
    <source>
        <dbReference type="SAM" id="MobiDB-lite"/>
    </source>
</evidence>
<keyword evidence="3" id="KW-1185">Reference proteome</keyword>
<protein>
    <submittedName>
        <fullName evidence="2">Uncharacterized protein</fullName>
    </submittedName>
</protein>
<dbReference type="AlphaFoldDB" id="A0A091EK21"/>
<feature type="non-terminal residue" evidence="2">
    <location>
        <position position="95"/>
    </location>
</feature>
<dbReference type="EMBL" id="KK718730">
    <property type="protein sequence ID" value="KFO58293.1"/>
    <property type="molecule type" value="Genomic_DNA"/>
</dbReference>
<proteinExistence type="predicted"/>
<feature type="region of interest" description="Disordered" evidence="1">
    <location>
        <begin position="59"/>
        <end position="80"/>
    </location>
</feature>
<evidence type="ECO:0000313" key="2">
    <source>
        <dbReference type="EMBL" id="KFO58293.1"/>
    </source>
</evidence>